<keyword evidence="6" id="KW-0175">Coiled coil</keyword>
<keyword evidence="8" id="KW-0804">Transcription</keyword>
<keyword evidence="5" id="KW-0805">Transcription regulation</keyword>
<protein>
    <recommendedName>
        <fullName evidence="11">SAND domain-containing protein</fullName>
    </recommendedName>
</protein>
<dbReference type="GO" id="GO:0000978">
    <property type="term" value="F:RNA polymerase II cis-regulatory region sequence-specific DNA binding"/>
    <property type="evidence" value="ECO:0007669"/>
    <property type="project" value="TreeGrafter"/>
</dbReference>
<keyword evidence="3" id="KW-0479">Metal-binding</keyword>
<dbReference type="AlphaFoldDB" id="A0A3B1KF07"/>
<feature type="compositionally biased region" description="Low complexity" evidence="10">
    <location>
        <begin position="331"/>
        <end position="341"/>
    </location>
</feature>
<keyword evidence="7" id="KW-0238">DNA-binding</keyword>
<evidence type="ECO:0000256" key="1">
    <source>
        <dbReference type="ARBA" id="ARBA00004496"/>
    </source>
</evidence>
<evidence type="ECO:0000256" key="8">
    <source>
        <dbReference type="ARBA" id="ARBA00023163"/>
    </source>
</evidence>
<dbReference type="Ensembl" id="ENSAMXT00000045258.1">
    <property type="protein sequence ID" value="ENSAMXP00000052481.1"/>
    <property type="gene ID" value="ENSAMXG00000032787.1"/>
</dbReference>
<dbReference type="Pfam" id="PF25892">
    <property type="entry name" value="Spe-44"/>
    <property type="match status" value="1"/>
</dbReference>
<reference evidence="12" key="4">
    <citation type="submission" date="2025-09" db="UniProtKB">
        <authorList>
            <consortium name="Ensembl"/>
        </authorList>
    </citation>
    <scope>IDENTIFICATION</scope>
</reference>
<dbReference type="SUPFAM" id="SSF63763">
    <property type="entry name" value="SAND domain-like"/>
    <property type="match status" value="1"/>
</dbReference>
<evidence type="ECO:0000256" key="5">
    <source>
        <dbReference type="ARBA" id="ARBA00023015"/>
    </source>
</evidence>
<sequence>MSVGDVVKIKEEEDVHCDGHKTQLILHLQSVSQGTEEERSTTVLAVETQQDDNSEGDEVEYGYPITCGDSKAVLLFKKFVCPGINVRCVKFNDQLISPKQFVHLAGKATLKDWKRAIRLGGVMLRKMMDSGQIDFYQHETVCTNSCRSTKFDLLINSTRLTQGVQQTPSSPVMGQVSIGEEMPDETDSDVGDSWPPQEMPAANNENVRMHTEEVSDESLNLWKGIAEMGLMGAVVSTIRSELLAMLSEVERRSEQATLQESDAAALNTLTRMFGLLDSVRQVLDLQRKKTDENQQHIHDTLNVLSDQLNKQKTMLGVSKPTPIERPRLQRPSSTSVLSSSPSPFTVLSPITLASSSQPLTMAGLPVAMLAQLPSGIQLLPHHTNSTASRAGAMTVASPNGLTVLGTGFGDGTSAIEVLHLKGEGDEEDRVSVLRQDTGDWSGRQTKNTAQESRETGDVERVVGSGKLSRKRRRKSETYFFYTE</sequence>
<reference evidence="13" key="1">
    <citation type="submission" date="2013-03" db="EMBL/GenBank/DDBJ databases">
        <authorList>
            <person name="Jeffery W."/>
            <person name="Warren W."/>
            <person name="Wilson R.K."/>
        </authorList>
    </citation>
    <scope>NUCLEOTIDE SEQUENCE</scope>
    <source>
        <strain evidence="13">female</strain>
    </source>
</reference>
<name>A0A3B1KF07_ASTMX</name>
<dbReference type="GO" id="GO:0005737">
    <property type="term" value="C:cytoplasm"/>
    <property type="evidence" value="ECO:0007669"/>
    <property type="project" value="UniProtKB-SubCell"/>
</dbReference>
<dbReference type="InParanoid" id="A0A3B1KF07"/>
<dbReference type="PANTHER" id="PTHR10417:SF3">
    <property type="entry name" value="GLUCOCORTICOID MODULATORY ELEMENT-BINDING PROTEIN 1"/>
    <property type="match status" value="1"/>
</dbReference>
<dbReference type="SMART" id="SM00258">
    <property type="entry name" value="SAND"/>
    <property type="match status" value="1"/>
</dbReference>
<dbReference type="InterPro" id="IPR059099">
    <property type="entry name" value="GMEB1/2/Spe-44_dom"/>
</dbReference>
<dbReference type="Pfam" id="PF01342">
    <property type="entry name" value="SAND"/>
    <property type="match status" value="1"/>
</dbReference>
<evidence type="ECO:0000256" key="9">
    <source>
        <dbReference type="ARBA" id="ARBA00023242"/>
    </source>
</evidence>
<dbReference type="Gene3D" id="3.10.390.10">
    <property type="entry name" value="SAND domain-like"/>
    <property type="match status" value="1"/>
</dbReference>
<reference evidence="13" key="2">
    <citation type="journal article" date="2014" name="Nat. Commun.">
        <title>The cavefish genome reveals candidate genes for eye loss.</title>
        <authorList>
            <person name="McGaugh S.E."/>
            <person name="Gross J.B."/>
            <person name="Aken B."/>
            <person name="Blin M."/>
            <person name="Borowsky R."/>
            <person name="Chalopin D."/>
            <person name="Hinaux H."/>
            <person name="Jeffery W.R."/>
            <person name="Keene A."/>
            <person name="Ma L."/>
            <person name="Minx P."/>
            <person name="Murphy D."/>
            <person name="O'Quin K.E."/>
            <person name="Retaux S."/>
            <person name="Rohner N."/>
            <person name="Searle S.M."/>
            <person name="Stahl B.A."/>
            <person name="Tabin C."/>
            <person name="Volff J.N."/>
            <person name="Yoshizawa M."/>
            <person name="Warren W.C."/>
        </authorList>
    </citation>
    <scope>NUCLEOTIDE SEQUENCE [LARGE SCALE GENOMIC DNA]</scope>
    <source>
        <strain evidence="13">female</strain>
    </source>
</reference>
<reference evidence="12" key="3">
    <citation type="submission" date="2025-08" db="UniProtKB">
        <authorList>
            <consortium name="Ensembl"/>
        </authorList>
    </citation>
    <scope>IDENTIFICATION</scope>
</reference>
<organism evidence="12 13">
    <name type="scientific">Astyanax mexicanus</name>
    <name type="common">Blind cave fish</name>
    <name type="synonym">Astyanax fasciatus mexicanus</name>
    <dbReference type="NCBI Taxonomy" id="7994"/>
    <lineage>
        <taxon>Eukaryota</taxon>
        <taxon>Metazoa</taxon>
        <taxon>Chordata</taxon>
        <taxon>Craniata</taxon>
        <taxon>Vertebrata</taxon>
        <taxon>Euteleostomi</taxon>
        <taxon>Actinopterygii</taxon>
        <taxon>Neopterygii</taxon>
        <taxon>Teleostei</taxon>
        <taxon>Ostariophysi</taxon>
        <taxon>Characiformes</taxon>
        <taxon>Characoidei</taxon>
        <taxon>Acestrorhamphidae</taxon>
        <taxon>Acestrorhamphinae</taxon>
        <taxon>Astyanax</taxon>
    </lineage>
</organism>
<dbReference type="InterPro" id="IPR000770">
    <property type="entry name" value="SAND_dom"/>
</dbReference>
<dbReference type="Proteomes" id="UP000018467">
    <property type="component" value="Unassembled WGS sequence"/>
</dbReference>
<comment type="subcellular location">
    <subcellularLocation>
        <location evidence="1">Cytoplasm</location>
    </subcellularLocation>
</comment>
<evidence type="ECO:0000259" key="11">
    <source>
        <dbReference type="PROSITE" id="PS50864"/>
    </source>
</evidence>
<evidence type="ECO:0000256" key="4">
    <source>
        <dbReference type="ARBA" id="ARBA00022833"/>
    </source>
</evidence>
<feature type="region of interest" description="Disordered" evidence="10">
    <location>
        <begin position="438"/>
        <end position="467"/>
    </location>
</feature>
<evidence type="ECO:0000256" key="10">
    <source>
        <dbReference type="SAM" id="MobiDB-lite"/>
    </source>
</evidence>
<dbReference type="GO" id="GO:0006357">
    <property type="term" value="P:regulation of transcription by RNA polymerase II"/>
    <property type="evidence" value="ECO:0007669"/>
    <property type="project" value="TreeGrafter"/>
</dbReference>
<dbReference type="GeneTree" id="ENSGT00410000025596"/>
<feature type="region of interest" description="Disordered" evidence="10">
    <location>
        <begin position="318"/>
        <end position="341"/>
    </location>
</feature>
<dbReference type="Bgee" id="ENSAMXG00000032787">
    <property type="expression patterns" value="Expressed in embryo and 13 other cell types or tissues"/>
</dbReference>
<keyword evidence="2" id="KW-0963">Cytoplasm</keyword>
<accession>A0A3B1KF07</accession>
<dbReference type="PROSITE" id="PS50864">
    <property type="entry name" value="SAND"/>
    <property type="match status" value="1"/>
</dbReference>
<proteinExistence type="predicted"/>
<keyword evidence="9" id="KW-0539">Nucleus</keyword>
<dbReference type="FunFam" id="3.10.390.10:FF:000003">
    <property type="entry name" value="glucocorticoid modulatory element-binding protein 1 isoform X2"/>
    <property type="match status" value="1"/>
</dbReference>
<evidence type="ECO:0000256" key="2">
    <source>
        <dbReference type="ARBA" id="ARBA00022490"/>
    </source>
</evidence>
<keyword evidence="13" id="KW-1185">Reference proteome</keyword>
<dbReference type="GO" id="GO:0005634">
    <property type="term" value="C:nucleus"/>
    <property type="evidence" value="ECO:0007669"/>
    <property type="project" value="TreeGrafter"/>
</dbReference>
<keyword evidence="4" id="KW-0862">Zinc</keyword>
<evidence type="ECO:0000313" key="13">
    <source>
        <dbReference type="Proteomes" id="UP000018467"/>
    </source>
</evidence>
<evidence type="ECO:0000313" key="12">
    <source>
        <dbReference type="Ensembl" id="ENSAMXP00000052481.1"/>
    </source>
</evidence>
<dbReference type="PANTHER" id="PTHR10417">
    <property type="entry name" value="GLUCOCORTICOID MODULATORY ELEMENT-BINDING PROTEIN"/>
    <property type="match status" value="1"/>
</dbReference>
<feature type="compositionally biased region" description="Basic and acidic residues" evidence="10">
    <location>
        <begin position="451"/>
        <end position="460"/>
    </location>
</feature>
<evidence type="ECO:0000256" key="7">
    <source>
        <dbReference type="ARBA" id="ARBA00023125"/>
    </source>
</evidence>
<evidence type="ECO:0000256" key="3">
    <source>
        <dbReference type="ARBA" id="ARBA00022723"/>
    </source>
</evidence>
<dbReference type="InterPro" id="IPR010919">
    <property type="entry name" value="SAND-like_dom_sf"/>
</dbReference>
<dbReference type="GO" id="GO:0046872">
    <property type="term" value="F:metal ion binding"/>
    <property type="evidence" value="ECO:0007669"/>
    <property type="project" value="UniProtKB-KW"/>
</dbReference>
<feature type="domain" description="SAND" evidence="11">
    <location>
        <begin position="51"/>
        <end position="134"/>
    </location>
</feature>
<evidence type="ECO:0000256" key="6">
    <source>
        <dbReference type="ARBA" id="ARBA00023054"/>
    </source>
</evidence>